<dbReference type="AlphaFoldDB" id="A0AAJ8BUL0"/>
<dbReference type="VEuPathDB" id="FungiDB:An08g11110"/>
<organism evidence="2">
    <name type="scientific">Aspergillus niger</name>
    <dbReference type="NCBI Taxonomy" id="5061"/>
    <lineage>
        <taxon>Eukaryota</taxon>
        <taxon>Fungi</taxon>
        <taxon>Dikarya</taxon>
        <taxon>Ascomycota</taxon>
        <taxon>Pezizomycotina</taxon>
        <taxon>Eurotiomycetes</taxon>
        <taxon>Eurotiomycetidae</taxon>
        <taxon>Eurotiales</taxon>
        <taxon>Aspergillaceae</taxon>
        <taxon>Aspergillus</taxon>
        <taxon>Aspergillus subgen. Circumdati</taxon>
    </lineage>
</organism>
<gene>
    <name evidence="2" type="ORF">An08g11110</name>
</gene>
<accession>A0AAJ8BUL0</accession>
<reference evidence="2" key="2">
    <citation type="submission" date="2025-08" db="UniProtKB">
        <authorList>
            <consortium name="RefSeq"/>
        </authorList>
    </citation>
    <scope>IDENTIFICATION</scope>
</reference>
<protein>
    <submittedName>
        <fullName evidence="2">Uncharacterized protein</fullName>
    </submittedName>
</protein>
<feature type="region of interest" description="Disordered" evidence="1">
    <location>
        <begin position="1"/>
        <end position="22"/>
    </location>
</feature>
<dbReference type="RefSeq" id="XP_059604197.1">
    <property type="nucleotide sequence ID" value="XM_059749412.1"/>
</dbReference>
<reference evidence="2" key="1">
    <citation type="submission" date="2025-02" db="EMBL/GenBank/DDBJ databases">
        <authorList>
            <consortium name="NCBI Genome Project"/>
        </authorList>
    </citation>
    <scope>NUCLEOTIDE SEQUENCE</scope>
</reference>
<evidence type="ECO:0000313" key="2">
    <source>
        <dbReference type="RefSeq" id="XP_059604197.1"/>
    </source>
</evidence>
<proteinExistence type="predicted"/>
<name>A0AAJ8BUL0_ASPNG</name>
<dbReference type="GeneID" id="84591841"/>
<sequence>MQPSIGEPQGAATRIGSADASDMSRVRCTLLVCFDLQDSRVIALAVSVTDLTDPSRSRKIQRSGSKILKSCIVDSEGDVTVLHGGGQKRKLNPWQILAEQTQGLGEDRPR</sequence>
<dbReference type="KEGG" id="ang:An08g11110"/>
<evidence type="ECO:0000256" key="1">
    <source>
        <dbReference type="SAM" id="MobiDB-lite"/>
    </source>
</evidence>